<dbReference type="AlphaFoldDB" id="A0A239GPK9"/>
<dbReference type="PANTHER" id="PTHR30572">
    <property type="entry name" value="MEMBRANE COMPONENT OF TRANSPORTER-RELATED"/>
    <property type="match status" value="1"/>
</dbReference>
<keyword evidence="3 6" id="KW-0812">Transmembrane</keyword>
<dbReference type="InterPro" id="IPR003838">
    <property type="entry name" value="ABC3_permease_C"/>
</dbReference>
<feature type="domain" description="MacB-like periplasmic core" evidence="8">
    <location>
        <begin position="521"/>
        <end position="717"/>
    </location>
</feature>
<protein>
    <submittedName>
        <fullName evidence="9">Putative ABC transport system permease protein</fullName>
    </submittedName>
</protein>
<accession>A0A239GPK9</accession>
<dbReference type="GO" id="GO:0022857">
    <property type="term" value="F:transmembrane transporter activity"/>
    <property type="evidence" value="ECO:0007669"/>
    <property type="project" value="TreeGrafter"/>
</dbReference>
<keyword evidence="2" id="KW-1003">Cell membrane</keyword>
<keyword evidence="5 6" id="KW-0472">Membrane</keyword>
<evidence type="ECO:0000313" key="10">
    <source>
        <dbReference type="Proteomes" id="UP000198393"/>
    </source>
</evidence>
<dbReference type="InterPro" id="IPR047699">
    <property type="entry name" value="Permease_put_prefix"/>
</dbReference>
<dbReference type="Proteomes" id="UP000198393">
    <property type="component" value="Unassembled WGS sequence"/>
</dbReference>
<feature type="transmembrane region" description="Helical" evidence="6">
    <location>
        <begin position="842"/>
        <end position="864"/>
    </location>
</feature>
<feature type="transmembrane region" description="Helical" evidence="6">
    <location>
        <begin position="93"/>
        <end position="116"/>
    </location>
</feature>
<evidence type="ECO:0000256" key="5">
    <source>
        <dbReference type="ARBA" id="ARBA00023136"/>
    </source>
</evidence>
<feature type="transmembrane region" description="Helical" evidence="6">
    <location>
        <begin position="461"/>
        <end position="486"/>
    </location>
</feature>
<dbReference type="NCBIfam" id="NF038404">
    <property type="entry name" value="perm_prefix_2"/>
    <property type="match status" value="1"/>
</dbReference>
<reference evidence="9 10" key="1">
    <citation type="submission" date="2017-06" db="EMBL/GenBank/DDBJ databases">
        <authorList>
            <person name="Kim H.J."/>
            <person name="Triplett B.A."/>
        </authorList>
    </citation>
    <scope>NUCLEOTIDE SEQUENCE [LARGE SCALE GENOMIC DNA]</scope>
    <source>
        <strain evidence="9 10">DSM 19307</strain>
    </source>
</reference>
<dbReference type="PANTHER" id="PTHR30572:SF18">
    <property type="entry name" value="ABC-TYPE MACROLIDE FAMILY EXPORT SYSTEM PERMEASE COMPONENT 2"/>
    <property type="match status" value="1"/>
</dbReference>
<feature type="transmembrane region" description="Helical" evidence="6">
    <location>
        <begin position="507"/>
        <end position="531"/>
    </location>
</feature>
<feature type="transmembrane region" description="Helical" evidence="6">
    <location>
        <begin position="368"/>
        <end position="388"/>
    </location>
</feature>
<dbReference type="OrthoDB" id="5933722at2"/>
<evidence type="ECO:0000259" key="8">
    <source>
        <dbReference type="Pfam" id="PF12704"/>
    </source>
</evidence>
<dbReference type="EMBL" id="FZPD01000002">
    <property type="protein sequence ID" value="SNS70752.1"/>
    <property type="molecule type" value="Genomic_DNA"/>
</dbReference>
<keyword evidence="4 6" id="KW-1133">Transmembrane helix</keyword>
<dbReference type="RefSeq" id="WP_089355708.1">
    <property type="nucleotide sequence ID" value="NZ_FZPD01000002.1"/>
</dbReference>
<dbReference type="Pfam" id="PF12704">
    <property type="entry name" value="MacB_PCD"/>
    <property type="match status" value="2"/>
</dbReference>
<feature type="transmembrane region" description="Helical" evidence="6">
    <location>
        <begin position="419"/>
        <end position="441"/>
    </location>
</feature>
<evidence type="ECO:0000256" key="4">
    <source>
        <dbReference type="ARBA" id="ARBA00022989"/>
    </source>
</evidence>
<organism evidence="9 10">
    <name type="scientific">Ekhidna lutea</name>
    <dbReference type="NCBI Taxonomy" id="447679"/>
    <lineage>
        <taxon>Bacteria</taxon>
        <taxon>Pseudomonadati</taxon>
        <taxon>Bacteroidota</taxon>
        <taxon>Cytophagia</taxon>
        <taxon>Cytophagales</taxon>
        <taxon>Reichenbachiellaceae</taxon>
        <taxon>Ekhidna</taxon>
    </lineage>
</organism>
<evidence type="ECO:0000259" key="7">
    <source>
        <dbReference type="Pfam" id="PF02687"/>
    </source>
</evidence>
<proteinExistence type="predicted"/>
<evidence type="ECO:0000256" key="2">
    <source>
        <dbReference type="ARBA" id="ARBA00022475"/>
    </source>
</evidence>
<evidence type="ECO:0000313" key="9">
    <source>
        <dbReference type="EMBL" id="SNS70752.1"/>
    </source>
</evidence>
<sequence>MSTKSNPPKLAQKILRWFCSEKVLEFLQGDLEELYHLRLERNGRLKAALHYFLDVFSAVRPFAFKQSRSNSNIAMLKNFYFTSIRNFARNKRYFLTNLTGLTIGLTSFVLIAFYIINELSYDRFHTNHQQLYRASTVANINGKINREAPTSAPLAKVMLEEYPEIKNAVRVVKNDPILVDQAGRKFIEDGLLYADASFFTVFDFQLIEGSTKESLKEARSVVFTESYVKKYFGSEDPIGKQLNLGADSTFYVITGVVADPPANSHIQFDMLVSLSSLPNVYDGNNWIGSNAHTYLLLHDEVSVPELEVKMQDIFYNYMAPQIEYYTGQSIGEWEASGNQVKYNLFPFKDIHLKSDFGKELVPPGNLSYIYIYGVIGLIILCIAIFNYVNMATAQSATRAREVGIRKVMGSSWSLLVKQFIFESVILALFAGFLTAFLAYMFKPSFELILQKELAFGILSSPWVLLTLLVLSIGVGILAGVYPAFVLSRFHPVMAMKATLSPAGTSGWLRNGLVVIQFTASIVIIIVTLVVYHQIDYMLTKNLGFDKEQVLVIQRPDALHDHLEVFEDELKTNANVRQVVHSLTLPGKGYSIRSYRPVDRDETFLFPNNQISFHYDEVMDLELVAGRFFSKEHKADSNAVVINESAVEALGYENPIGQKLTSPWHRGEYLTIIGVMKDYYIESLHQPIVPVSLELMPDRSSKYITVKLNGGSDVRKTLEFIENKWTGYTNDHPFQYFFYDEEYEKLYQNETATGKVFAVLASLSILIACLGLVGLISFNISTRRKEVGIRKVLGASVHTLVWLLSNNMVRTALIASMLSWPISYFAIDYWLQNFAERTTINPWSFILATGVVLVIGGLAISFQTIRASLMNPVESLRQE</sequence>
<gene>
    <name evidence="9" type="ORF">SAMN05421640_0937</name>
</gene>
<dbReference type="Pfam" id="PF02687">
    <property type="entry name" value="FtsX"/>
    <property type="match status" value="2"/>
</dbReference>
<feature type="domain" description="MacB-like periplasmic core" evidence="8">
    <location>
        <begin position="96"/>
        <end position="312"/>
    </location>
</feature>
<evidence type="ECO:0000256" key="3">
    <source>
        <dbReference type="ARBA" id="ARBA00022692"/>
    </source>
</evidence>
<keyword evidence="10" id="KW-1185">Reference proteome</keyword>
<dbReference type="InterPro" id="IPR025857">
    <property type="entry name" value="MacB_PCD"/>
</dbReference>
<feature type="domain" description="ABC3 transporter permease C-terminal" evidence="7">
    <location>
        <begin position="374"/>
        <end position="490"/>
    </location>
</feature>
<comment type="subcellular location">
    <subcellularLocation>
        <location evidence="1">Cell membrane</location>
        <topology evidence="1">Multi-pass membrane protein</topology>
    </subcellularLocation>
</comment>
<name>A0A239GPK9_EKHLU</name>
<dbReference type="InterPro" id="IPR050250">
    <property type="entry name" value="Macrolide_Exporter_MacB"/>
</dbReference>
<evidence type="ECO:0000256" key="1">
    <source>
        <dbReference type="ARBA" id="ARBA00004651"/>
    </source>
</evidence>
<feature type="domain" description="ABC3 transporter permease C-terminal" evidence="7">
    <location>
        <begin position="758"/>
        <end position="871"/>
    </location>
</feature>
<feature type="transmembrane region" description="Helical" evidence="6">
    <location>
        <begin position="755"/>
        <end position="775"/>
    </location>
</feature>
<dbReference type="GO" id="GO:0005886">
    <property type="term" value="C:plasma membrane"/>
    <property type="evidence" value="ECO:0007669"/>
    <property type="project" value="UniProtKB-SubCell"/>
</dbReference>
<evidence type="ECO:0000256" key="6">
    <source>
        <dbReference type="SAM" id="Phobius"/>
    </source>
</evidence>